<reference evidence="2" key="2">
    <citation type="journal article" date="2015" name="Data Brief">
        <title>Shoot transcriptome of the giant reed, Arundo donax.</title>
        <authorList>
            <person name="Barrero R.A."/>
            <person name="Guerrero F.D."/>
            <person name="Moolhuijzen P."/>
            <person name="Goolsby J.A."/>
            <person name="Tidwell J."/>
            <person name="Bellgard S.E."/>
            <person name="Bellgard M.I."/>
        </authorList>
    </citation>
    <scope>NUCLEOTIDE SEQUENCE</scope>
    <source>
        <tissue evidence="2">Shoot tissue taken approximately 20 cm above the soil surface</tissue>
    </source>
</reference>
<accession>A0A0A8XXG8</accession>
<evidence type="ECO:0000313" key="2">
    <source>
        <dbReference type="EMBL" id="JAD17365.1"/>
    </source>
</evidence>
<name>A0A0A8XXG8_ARUDO</name>
<dbReference type="EMBL" id="GBRH01280530">
    <property type="protein sequence ID" value="JAD17365.1"/>
    <property type="molecule type" value="Transcribed_RNA"/>
</dbReference>
<sequence>MRPLQRWCPRVKMRGHARHNEAPSTLHNPRPAPAPALLWMPPSRPHPLGAANQASSTSSCCFCPTRETYVCAPKLFPLFLPCIQMLRCCSALPLSKAPTRSFSRTGLGSLIALVPPITIQKLLSSQHTKIKMTR</sequence>
<feature type="region of interest" description="Disordered" evidence="1">
    <location>
        <begin position="16"/>
        <end position="36"/>
    </location>
</feature>
<proteinExistence type="predicted"/>
<evidence type="ECO:0000256" key="1">
    <source>
        <dbReference type="SAM" id="MobiDB-lite"/>
    </source>
</evidence>
<dbReference type="AlphaFoldDB" id="A0A0A8XXG8"/>
<protein>
    <submittedName>
        <fullName evidence="2">Uncharacterized protein</fullName>
    </submittedName>
</protein>
<reference evidence="2" key="1">
    <citation type="submission" date="2014-09" db="EMBL/GenBank/DDBJ databases">
        <authorList>
            <person name="Magalhaes I.L.F."/>
            <person name="Oliveira U."/>
            <person name="Santos F.R."/>
            <person name="Vidigal T.H.D.A."/>
            <person name="Brescovit A.D."/>
            <person name="Santos A.J."/>
        </authorList>
    </citation>
    <scope>NUCLEOTIDE SEQUENCE</scope>
    <source>
        <tissue evidence="2">Shoot tissue taken approximately 20 cm above the soil surface</tissue>
    </source>
</reference>
<organism evidence="2">
    <name type="scientific">Arundo donax</name>
    <name type="common">Giant reed</name>
    <name type="synonym">Donax arundinaceus</name>
    <dbReference type="NCBI Taxonomy" id="35708"/>
    <lineage>
        <taxon>Eukaryota</taxon>
        <taxon>Viridiplantae</taxon>
        <taxon>Streptophyta</taxon>
        <taxon>Embryophyta</taxon>
        <taxon>Tracheophyta</taxon>
        <taxon>Spermatophyta</taxon>
        <taxon>Magnoliopsida</taxon>
        <taxon>Liliopsida</taxon>
        <taxon>Poales</taxon>
        <taxon>Poaceae</taxon>
        <taxon>PACMAD clade</taxon>
        <taxon>Arundinoideae</taxon>
        <taxon>Arundineae</taxon>
        <taxon>Arundo</taxon>
    </lineage>
</organism>